<dbReference type="OrthoDB" id="10463618at2759"/>
<gene>
    <name evidence="1" type="ORF">GSPATT00038956001</name>
</gene>
<organism evidence="1 2">
    <name type="scientific">Paramecium tetraurelia</name>
    <dbReference type="NCBI Taxonomy" id="5888"/>
    <lineage>
        <taxon>Eukaryota</taxon>
        <taxon>Sar</taxon>
        <taxon>Alveolata</taxon>
        <taxon>Ciliophora</taxon>
        <taxon>Intramacronucleata</taxon>
        <taxon>Oligohymenophorea</taxon>
        <taxon>Peniculida</taxon>
        <taxon>Parameciidae</taxon>
        <taxon>Paramecium</taxon>
    </lineage>
</organism>
<proteinExistence type="predicted"/>
<dbReference type="HOGENOM" id="CLU_2351162_0_0_1"/>
<reference evidence="1 2" key="1">
    <citation type="journal article" date="2006" name="Nature">
        <title>Global trends of whole-genome duplications revealed by the ciliate Paramecium tetraurelia.</title>
        <authorList>
            <consortium name="Genoscope"/>
            <person name="Aury J.-M."/>
            <person name="Jaillon O."/>
            <person name="Duret L."/>
            <person name="Noel B."/>
            <person name="Jubin C."/>
            <person name="Porcel B.M."/>
            <person name="Segurens B."/>
            <person name="Daubin V."/>
            <person name="Anthouard V."/>
            <person name="Aiach N."/>
            <person name="Arnaiz O."/>
            <person name="Billaut A."/>
            <person name="Beisson J."/>
            <person name="Blanc I."/>
            <person name="Bouhouche K."/>
            <person name="Camara F."/>
            <person name="Duharcourt S."/>
            <person name="Guigo R."/>
            <person name="Gogendeau D."/>
            <person name="Katinka M."/>
            <person name="Keller A.-M."/>
            <person name="Kissmehl R."/>
            <person name="Klotz C."/>
            <person name="Koll F."/>
            <person name="Le Moue A."/>
            <person name="Lepere C."/>
            <person name="Malinsky S."/>
            <person name="Nowacki M."/>
            <person name="Nowak J.K."/>
            <person name="Plattner H."/>
            <person name="Poulain J."/>
            <person name="Ruiz F."/>
            <person name="Serrano V."/>
            <person name="Zagulski M."/>
            <person name="Dessen P."/>
            <person name="Betermier M."/>
            <person name="Weissenbach J."/>
            <person name="Scarpelli C."/>
            <person name="Schachter V."/>
            <person name="Sperling L."/>
            <person name="Meyer E."/>
            <person name="Cohen J."/>
            <person name="Wincker P."/>
        </authorList>
    </citation>
    <scope>NUCLEOTIDE SEQUENCE [LARGE SCALE GENOMIC DNA]</scope>
    <source>
        <strain evidence="1 2">Stock d4-2</strain>
    </source>
</reference>
<dbReference type="AlphaFoldDB" id="A0CT21"/>
<dbReference type="InParanoid" id="A0CT21"/>
<evidence type="ECO:0000313" key="1">
    <source>
        <dbReference type="EMBL" id="CAK73938.1"/>
    </source>
</evidence>
<dbReference type="OMA" id="CETPYLE"/>
<name>A0CT21_PARTE</name>
<keyword evidence="2" id="KW-1185">Reference proteome</keyword>
<sequence>MRLEVGDIEEDDGRVERIRIQNLMNLKDEYIQWYNKAISFDFTHLTPIRLNMERQSNESVLYYYLFDIETWKRNEFCMAQRLVPINKVAPKLRELKM</sequence>
<evidence type="ECO:0000313" key="2">
    <source>
        <dbReference type="Proteomes" id="UP000000600"/>
    </source>
</evidence>
<dbReference type="GeneID" id="5027120"/>
<dbReference type="RefSeq" id="XP_001441335.1">
    <property type="nucleotide sequence ID" value="XM_001441298.1"/>
</dbReference>
<dbReference type="KEGG" id="ptm:GSPATT00038956001"/>
<protein>
    <submittedName>
        <fullName evidence="1">Uncharacterized protein</fullName>
    </submittedName>
</protein>
<dbReference type="EMBL" id="CT868172">
    <property type="protein sequence ID" value="CAK73938.1"/>
    <property type="molecule type" value="Genomic_DNA"/>
</dbReference>
<dbReference type="Proteomes" id="UP000000600">
    <property type="component" value="Unassembled WGS sequence"/>
</dbReference>
<accession>A0CT21</accession>